<name>A0A176S7K7_9GAMM</name>
<dbReference type="Proteomes" id="UP000076962">
    <property type="component" value="Unassembled WGS sequence"/>
</dbReference>
<organism evidence="1 2">
    <name type="scientific">Candidatus Thiomargarita nelsonii</name>
    <dbReference type="NCBI Taxonomy" id="1003181"/>
    <lineage>
        <taxon>Bacteria</taxon>
        <taxon>Pseudomonadati</taxon>
        <taxon>Pseudomonadota</taxon>
        <taxon>Gammaproteobacteria</taxon>
        <taxon>Thiotrichales</taxon>
        <taxon>Thiotrichaceae</taxon>
        <taxon>Thiomargarita</taxon>
    </lineage>
</organism>
<proteinExistence type="predicted"/>
<gene>
    <name evidence="1" type="ORF">THIOM_000153</name>
</gene>
<keyword evidence="2" id="KW-1185">Reference proteome</keyword>
<protein>
    <submittedName>
        <fullName evidence="1">Uncharacterized protein</fullName>
    </submittedName>
</protein>
<sequence length="56" mass="6096">MAVPLTSVMPYTLRKRLLEAAILDHNAIPSAVVISPPTISKRKGVSCKVVWLVTHS</sequence>
<comment type="caution">
    <text evidence="1">The sequence shown here is derived from an EMBL/GenBank/DDBJ whole genome shotgun (WGS) entry which is preliminary data.</text>
</comment>
<dbReference type="EMBL" id="LUTY01000056">
    <property type="protein sequence ID" value="OAD24000.1"/>
    <property type="molecule type" value="Genomic_DNA"/>
</dbReference>
<evidence type="ECO:0000313" key="2">
    <source>
        <dbReference type="Proteomes" id="UP000076962"/>
    </source>
</evidence>
<accession>A0A176S7K7</accession>
<evidence type="ECO:0000313" key="1">
    <source>
        <dbReference type="EMBL" id="OAD24000.1"/>
    </source>
</evidence>
<dbReference type="AlphaFoldDB" id="A0A176S7K7"/>
<reference evidence="1 2" key="1">
    <citation type="submission" date="2016-05" db="EMBL/GenBank/DDBJ databases">
        <title>Single-cell genome of chain-forming Candidatus Thiomargarita nelsonii and comparison to other large sulfur-oxidizing bacteria.</title>
        <authorList>
            <person name="Winkel M."/>
            <person name="Salman V."/>
            <person name="Woyke T."/>
            <person name="Schulz-Vogt H."/>
            <person name="Richter M."/>
            <person name="Flood B."/>
            <person name="Bailey J."/>
            <person name="Amann R."/>
            <person name="Mussmann M."/>
        </authorList>
    </citation>
    <scope>NUCLEOTIDE SEQUENCE [LARGE SCALE GENOMIC DNA]</scope>
    <source>
        <strain evidence="1 2">THI036</strain>
    </source>
</reference>